<feature type="compositionally biased region" description="Basic and acidic residues" evidence="1">
    <location>
        <begin position="407"/>
        <end position="419"/>
    </location>
</feature>
<feature type="region of interest" description="Disordered" evidence="1">
    <location>
        <begin position="593"/>
        <end position="700"/>
    </location>
</feature>
<comment type="caution">
    <text evidence="2">The sequence shown here is derived from an EMBL/GenBank/DDBJ whole genome shotgun (WGS) entry which is preliminary data.</text>
</comment>
<dbReference type="AlphaFoldDB" id="A0AAD7A154"/>
<gene>
    <name evidence="2" type="ORF">DFH08DRAFT_960760</name>
</gene>
<protein>
    <submittedName>
        <fullName evidence="2">Uncharacterized protein</fullName>
    </submittedName>
</protein>
<feature type="region of interest" description="Disordered" evidence="1">
    <location>
        <begin position="383"/>
        <end position="440"/>
    </location>
</feature>
<dbReference type="EMBL" id="JARIHO010000019">
    <property type="protein sequence ID" value="KAJ7347429.1"/>
    <property type="molecule type" value="Genomic_DNA"/>
</dbReference>
<evidence type="ECO:0000256" key="1">
    <source>
        <dbReference type="SAM" id="MobiDB-lite"/>
    </source>
</evidence>
<evidence type="ECO:0000313" key="3">
    <source>
        <dbReference type="Proteomes" id="UP001218218"/>
    </source>
</evidence>
<reference evidence="2" key="1">
    <citation type="submission" date="2023-03" db="EMBL/GenBank/DDBJ databases">
        <title>Massive genome expansion in bonnet fungi (Mycena s.s.) driven by repeated elements and novel gene families across ecological guilds.</title>
        <authorList>
            <consortium name="Lawrence Berkeley National Laboratory"/>
            <person name="Harder C.B."/>
            <person name="Miyauchi S."/>
            <person name="Viragh M."/>
            <person name="Kuo A."/>
            <person name="Thoen E."/>
            <person name="Andreopoulos B."/>
            <person name="Lu D."/>
            <person name="Skrede I."/>
            <person name="Drula E."/>
            <person name="Henrissat B."/>
            <person name="Morin E."/>
            <person name="Kohler A."/>
            <person name="Barry K."/>
            <person name="LaButti K."/>
            <person name="Morin E."/>
            <person name="Salamov A."/>
            <person name="Lipzen A."/>
            <person name="Mereny Z."/>
            <person name="Hegedus B."/>
            <person name="Baldrian P."/>
            <person name="Stursova M."/>
            <person name="Weitz H."/>
            <person name="Taylor A."/>
            <person name="Grigoriev I.V."/>
            <person name="Nagy L.G."/>
            <person name="Martin F."/>
            <person name="Kauserud H."/>
        </authorList>
    </citation>
    <scope>NUCLEOTIDE SEQUENCE</scope>
    <source>
        <strain evidence="2">CBHHK002</strain>
    </source>
</reference>
<name>A0AAD7A154_9AGAR</name>
<keyword evidence="3" id="KW-1185">Reference proteome</keyword>
<evidence type="ECO:0000313" key="2">
    <source>
        <dbReference type="EMBL" id="KAJ7347429.1"/>
    </source>
</evidence>
<feature type="compositionally biased region" description="Low complexity" evidence="1">
    <location>
        <begin position="593"/>
        <end position="604"/>
    </location>
</feature>
<dbReference type="Proteomes" id="UP001218218">
    <property type="component" value="Unassembled WGS sequence"/>
</dbReference>
<proteinExistence type="predicted"/>
<sequence length="771" mass="85627">MSNSFRSFALAWNAGFCFFLDPSTSPRFLLDWDHRNADGTRLLLRYGVESFCTPCRFFHERSDTASLEPYVGPVPGSRGIVGPEPVRRPDLLLHYWLATSRCPPVGVSRVAFFRFLTQALPSPRCPLPVLPVFDFRVTIEDYPQEWSLDTIAHQHFLTSAAPPSVFNEFLDRMALAFENLMAEYRRAQEDHVEEDALCKQLFELVLNMEHALFWMSCLGFWVAWSVHYNELLEQLFPTVLSDFPLAQRQAEFTWLCAHLFFSRNPSSTFPENVQSGINPLDAPTGIARLRLIPWDGSRSDVWSGFQPDPSSNVTSARGATVRFSFSRVLEYLDELASSNGRWVPAEELASPGCFLGGEELDREIATAGLSPNDFLGATLLPSTSVGEEASLPTDIPPQTPKRTRRRTPTEPRADREANRARRANPPRPEPPSTASTLPTRSSFVATPDLSQSPCSFPLEGFHLQGAVVRTLFPPCQRCNNSGHLCVLEIVRELPGKTPRCCSPCKSAHATCSSCTKFSNAYEEGNDTALRGFRVAFWEHLGSGSFQPLHPDPRSVDLTQTRLSYTYREFLSELRPAQRTVRAEARHCAAAAATRTSDPVVVISSDSEDDVLPSKRRKTSPTHEESSPEVIVVTNEDGDLRYPEDVGEDVSMHSPDPPIGVDPRNYDPTLEPAPAAVPPEQHASSSRSTLDDPPSNAPDSHFLGFRLRPMEALSSSSHTAFVDEIVNWADQSGAGEERVESALLFMSAIFSQAGNTLGERRRDRKGKGRAAS</sequence>
<organism evidence="2 3">
    <name type="scientific">Mycena albidolilacea</name>
    <dbReference type="NCBI Taxonomy" id="1033008"/>
    <lineage>
        <taxon>Eukaryota</taxon>
        <taxon>Fungi</taxon>
        <taxon>Dikarya</taxon>
        <taxon>Basidiomycota</taxon>
        <taxon>Agaricomycotina</taxon>
        <taxon>Agaricomycetes</taxon>
        <taxon>Agaricomycetidae</taxon>
        <taxon>Agaricales</taxon>
        <taxon>Marasmiineae</taxon>
        <taxon>Mycenaceae</taxon>
        <taxon>Mycena</taxon>
    </lineage>
</organism>
<accession>A0AAD7A154</accession>